<dbReference type="AlphaFoldDB" id="A0A8H6XEH9"/>
<dbReference type="PANTHER" id="PTHR24320:SF283">
    <property type="entry name" value="RETINOL DEHYDROGENASE 11"/>
    <property type="match status" value="1"/>
</dbReference>
<dbReference type="EMBL" id="JACAZI010000020">
    <property type="protein sequence ID" value="KAF7338989.1"/>
    <property type="molecule type" value="Genomic_DNA"/>
</dbReference>
<dbReference type="OrthoDB" id="191139at2759"/>
<sequence>MPTLPTFSFATTAEEVANAFSAEIKGKNVLVTGTSINGIGFETARVIARHANLVIITGHNEERLKLSETTIKKENPHANIYPLIVDLSSLASVRKAAAEINALPEPLHVLINNAAAMFVDFKLTEDGLETQYATNHVGPFLFTKLLAPKLLAATTPTYTPRVVFVASVGHTYGNGVDFDALASPDPAKYSRHSAYRETKSANILTAIELSKRSKGKINAYSLNPGLIFTNVFEKEVVINIFQGNGFLGPDGEPNTEHAWKTIPQGAATTVTAALDPRLNDKPGAYLDDCTVANDKVSPHSSDPANAERLWNITEKIIGEPFTF</sequence>
<comment type="caution">
    <text evidence="3">The sequence shown here is derived from an EMBL/GenBank/DDBJ whole genome shotgun (WGS) entry which is preliminary data.</text>
</comment>
<dbReference type="GO" id="GO:0016491">
    <property type="term" value="F:oxidoreductase activity"/>
    <property type="evidence" value="ECO:0007669"/>
    <property type="project" value="UniProtKB-KW"/>
</dbReference>
<protein>
    <submittedName>
        <fullName evidence="3">Short-chain dehydrogenase/reductase family protein</fullName>
    </submittedName>
</protein>
<dbReference type="SUPFAM" id="SSF51735">
    <property type="entry name" value="NAD(P)-binding Rossmann-fold domains"/>
    <property type="match status" value="1"/>
</dbReference>
<evidence type="ECO:0000256" key="1">
    <source>
        <dbReference type="ARBA" id="ARBA00006484"/>
    </source>
</evidence>
<keyword evidence="4" id="KW-1185">Reference proteome</keyword>
<evidence type="ECO:0000313" key="3">
    <source>
        <dbReference type="EMBL" id="KAF7338989.1"/>
    </source>
</evidence>
<comment type="similarity">
    <text evidence="1">Belongs to the short-chain dehydrogenases/reductases (SDR) family.</text>
</comment>
<gene>
    <name evidence="3" type="ORF">MVEN_01975100</name>
</gene>
<dbReference type="InterPro" id="IPR036291">
    <property type="entry name" value="NAD(P)-bd_dom_sf"/>
</dbReference>
<evidence type="ECO:0000256" key="2">
    <source>
        <dbReference type="ARBA" id="ARBA00023002"/>
    </source>
</evidence>
<organism evidence="3 4">
    <name type="scientific">Mycena venus</name>
    <dbReference type="NCBI Taxonomy" id="2733690"/>
    <lineage>
        <taxon>Eukaryota</taxon>
        <taxon>Fungi</taxon>
        <taxon>Dikarya</taxon>
        <taxon>Basidiomycota</taxon>
        <taxon>Agaricomycotina</taxon>
        <taxon>Agaricomycetes</taxon>
        <taxon>Agaricomycetidae</taxon>
        <taxon>Agaricales</taxon>
        <taxon>Marasmiineae</taxon>
        <taxon>Mycenaceae</taxon>
        <taxon>Mycena</taxon>
    </lineage>
</organism>
<name>A0A8H6XEH9_9AGAR</name>
<accession>A0A8H6XEH9</accession>
<dbReference type="InterPro" id="IPR002347">
    <property type="entry name" value="SDR_fam"/>
</dbReference>
<dbReference type="PANTHER" id="PTHR24320">
    <property type="entry name" value="RETINOL DEHYDROGENASE"/>
    <property type="match status" value="1"/>
</dbReference>
<reference evidence="3" key="1">
    <citation type="submission" date="2020-05" db="EMBL/GenBank/DDBJ databases">
        <title>Mycena genomes resolve the evolution of fungal bioluminescence.</title>
        <authorList>
            <person name="Tsai I.J."/>
        </authorList>
    </citation>
    <scope>NUCLEOTIDE SEQUENCE</scope>
    <source>
        <strain evidence="3">CCC161011</strain>
    </source>
</reference>
<evidence type="ECO:0000313" key="4">
    <source>
        <dbReference type="Proteomes" id="UP000620124"/>
    </source>
</evidence>
<dbReference type="Pfam" id="PF00106">
    <property type="entry name" value="adh_short"/>
    <property type="match status" value="1"/>
</dbReference>
<keyword evidence="2" id="KW-0560">Oxidoreductase</keyword>
<dbReference type="Gene3D" id="3.40.50.720">
    <property type="entry name" value="NAD(P)-binding Rossmann-like Domain"/>
    <property type="match status" value="1"/>
</dbReference>
<dbReference type="Proteomes" id="UP000620124">
    <property type="component" value="Unassembled WGS sequence"/>
</dbReference>
<proteinExistence type="inferred from homology"/>